<dbReference type="Proteomes" id="UP000504603">
    <property type="component" value="Unplaced"/>
</dbReference>
<dbReference type="SUPFAM" id="SSF50630">
    <property type="entry name" value="Acid proteases"/>
    <property type="match status" value="1"/>
</dbReference>
<dbReference type="CDD" id="cd00303">
    <property type="entry name" value="retropepsin_like"/>
    <property type="match status" value="1"/>
</dbReference>
<sequence length="185" mass="19482">MTGSNTQALGQKTPAAAAAQGGTQRARVFALTKGDVEHAEAVVTGTILVLSMPAYALFDSGSSHSLIASTFVRHAGLDLESLGFLLSVSTPSGSVLVTSQVVKGGQLSFDGQTFEVKLIKLDMQDFDVILGKDWLAANRANINCSKKEVSFRLPYGQNFTFKGVKAGVPMVVSALKASYLLQRGA</sequence>
<dbReference type="InterPro" id="IPR001969">
    <property type="entry name" value="Aspartic_peptidase_AS"/>
</dbReference>
<dbReference type="RefSeq" id="XP_022156937.1">
    <property type="nucleotide sequence ID" value="XM_022301245.1"/>
</dbReference>
<proteinExistence type="predicted"/>
<dbReference type="Gene3D" id="2.40.70.10">
    <property type="entry name" value="Acid Proteases"/>
    <property type="match status" value="1"/>
</dbReference>
<dbReference type="GO" id="GO:0004190">
    <property type="term" value="F:aspartic-type endopeptidase activity"/>
    <property type="evidence" value="ECO:0007669"/>
    <property type="project" value="InterPro"/>
</dbReference>
<organism evidence="1 2">
    <name type="scientific">Momordica charantia</name>
    <name type="common">Bitter gourd</name>
    <name type="synonym">Balsam pear</name>
    <dbReference type="NCBI Taxonomy" id="3673"/>
    <lineage>
        <taxon>Eukaryota</taxon>
        <taxon>Viridiplantae</taxon>
        <taxon>Streptophyta</taxon>
        <taxon>Embryophyta</taxon>
        <taxon>Tracheophyta</taxon>
        <taxon>Spermatophyta</taxon>
        <taxon>Magnoliopsida</taxon>
        <taxon>eudicotyledons</taxon>
        <taxon>Gunneridae</taxon>
        <taxon>Pentapetalae</taxon>
        <taxon>rosids</taxon>
        <taxon>fabids</taxon>
        <taxon>Cucurbitales</taxon>
        <taxon>Cucurbitaceae</taxon>
        <taxon>Momordiceae</taxon>
        <taxon>Momordica</taxon>
    </lineage>
</organism>
<keyword evidence="1" id="KW-1185">Reference proteome</keyword>
<gene>
    <name evidence="2" type="primary">LOC111023764</name>
</gene>
<dbReference type="OrthoDB" id="1751327at2759"/>
<dbReference type="GeneID" id="111023764"/>
<dbReference type="InterPro" id="IPR021109">
    <property type="entry name" value="Peptidase_aspartic_dom_sf"/>
</dbReference>
<protein>
    <submittedName>
        <fullName evidence="2">Uncharacterized protein LOC111023764</fullName>
    </submittedName>
</protein>
<dbReference type="PANTHER" id="PTHR15503:SF45">
    <property type="entry name" value="RNA-DIRECTED DNA POLYMERASE HOMOLOG"/>
    <property type="match status" value="1"/>
</dbReference>
<dbReference type="GO" id="GO:0006508">
    <property type="term" value="P:proteolysis"/>
    <property type="evidence" value="ECO:0007669"/>
    <property type="project" value="InterPro"/>
</dbReference>
<reference evidence="2" key="1">
    <citation type="submission" date="2025-08" db="UniProtKB">
        <authorList>
            <consortium name="RefSeq"/>
        </authorList>
    </citation>
    <scope>IDENTIFICATION</scope>
    <source>
        <strain evidence="2">OHB3-1</strain>
    </source>
</reference>
<dbReference type="PROSITE" id="PS00141">
    <property type="entry name" value="ASP_PROTEASE"/>
    <property type="match status" value="1"/>
</dbReference>
<accession>A0A6J1DT99</accession>
<evidence type="ECO:0000313" key="1">
    <source>
        <dbReference type="Proteomes" id="UP000504603"/>
    </source>
</evidence>
<dbReference type="KEGG" id="mcha:111023764"/>
<dbReference type="AlphaFoldDB" id="A0A6J1DT99"/>
<name>A0A6J1DT99_MOMCH</name>
<dbReference type="PANTHER" id="PTHR15503">
    <property type="entry name" value="LDOC1 RELATED"/>
    <property type="match status" value="1"/>
</dbReference>
<dbReference type="InterPro" id="IPR032567">
    <property type="entry name" value="RTL1-rel"/>
</dbReference>
<dbReference type="Pfam" id="PF08284">
    <property type="entry name" value="RVP_2"/>
    <property type="match status" value="1"/>
</dbReference>
<evidence type="ECO:0000313" key="2">
    <source>
        <dbReference type="RefSeq" id="XP_022156937.1"/>
    </source>
</evidence>